<name>A0A1M6K5F2_REIAG</name>
<dbReference type="Proteomes" id="UP000184474">
    <property type="component" value="Unassembled WGS sequence"/>
</dbReference>
<dbReference type="GO" id="GO:0004622">
    <property type="term" value="F:phosphatidylcholine lysophospholipase activity"/>
    <property type="evidence" value="ECO:0007669"/>
    <property type="project" value="TreeGrafter"/>
</dbReference>
<dbReference type="InterPro" id="IPR036514">
    <property type="entry name" value="SGNH_hydro_sf"/>
</dbReference>
<dbReference type="Gene3D" id="3.40.50.1110">
    <property type="entry name" value="SGNH hydrolase"/>
    <property type="match status" value="1"/>
</dbReference>
<dbReference type="InterPro" id="IPR011990">
    <property type="entry name" value="TPR-like_helical_dom_sf"/>
</dbReference>
<reference evidence="2" key="1">
    <citation type="submission" date="2016-11" db="EMBL/GenBank/DDBJ databases">
        <authorList>
            <person name="Varghese N."/>
            <person name="Submissions S."/>
        </authorList>
    </citation>
    <scope>NUCLEOTIDE SEQUENCE [LARGE SCALE GENOMIC DNA]</scope>
    <source>
        <strain evidence="2">DSM 26134</strain>
    </source>
</reference>
<dbReference type="SUPFAM" id="SSF52266">
    <property type="entry name" value="SGNH hydrolase"/>
    <property type="match status" value="1"/>
</dbReference>
<dbReference type="PANTHER" id="PTHR30383">
    <property type="entry name" value="THIOESTERASE 1/PROTEASE 1/LYSOPHOSPHOLIPASE L1"/>
    <property type="match status" value="1"/>
</dbReference>
<dbReference type="AlphaFoldDB" id="A0A1M6K5F2"/>
<dbReference type="SUPFAM" id="SSF48452">
    <property type="entry name" value="TPR-like"/>
    <property type="match status" value="1"/>
</dbReference>
<dbReference type="STRING" id="156994.SAMN04488028_101445"/>
<keyword evidence="2" id="KW-1185">Reference proteome</keyword>
<accession>A0A1M6K5F2</accession>
<keyword evidence="1" id="KW-0378">Hydrolase</keyword>
<dbReference type="PANTHER" id="PTHR30383:SF5">
    <property type="entry name" value="SGNH HYDROLASE-TYPE ESTERASE DOMAIN-CONTAINING PROTEIN"/>
    <property type="match status" value="1"/>
</dbReference>
<organism evidence="1 2">
    <name type="scientific">Reichenbachiella agariperforans</name>
    <dbReference type="NCBI Taxonomy" id="156994"/>
    <lineage>
        <taxon>Bacteria</taxon>
        <taxon>Pseudomonadati</taxon>
        <taxon>Bacteroidota</taxon>
        <taxon>Cytophagia</taxon>
        <taxon>Cytophagales</taxon>
        <taxon>Reichenbachiellaceae</taxon>
        <taxon>Reichenbachiella</taxon>
    </lineage>
</organism>
<dbReference type="Gene3D" id="1.25.40.10">
    <property type="entry name" value="Tetratricopeptide repeat domain"/>
    <property type="match status" value="1"/>
</dbReference>
<dbReference type="EMBL" id="FRAA01000001">
    <property type="protein sequence ID" value="SHJ54060.1"/>
    <property type="molecule type" value="Genomic_DNA"/>
</dbReference>
<gene>
    <name evidence="1" type="ORF">SAMN04488028_101445</name>
</gene>
<dbReference type="InterPro" id="IPR051532">
    <property type="entry name" value="Ester_Hydrolysis_Enzymes"/>
</dbReference>
<evidence type="ECO:0000313" key="2">
    <source>
        <dbReference type="Proteomes" id="UP000184474"/>
    </source>
</evidence>
<dbReference type="RefSeq" id="WP_073119029.1">
    <property type="nucleotide sequence ID" value="NZ_FRAA01000001.1"/>
</dbReference>
<protein>
    <submittedName>
        <fullName evidence="1">GDSL-like Lipase/Acylhydrolase family</fullName>
    </submittedName>
</protein>
<evidence type="ECO:0000313" key="1">
    <source>
        <dbReference type="EMBL" id="SHJ54060.1"/>
    </source>
</evidence>
<sequence>MTKEALYKLITVSLPIVLLLLLEGALRITGYGQNYALFNQVSIEGRPDYLEMNPAIAKKYFKDKGFHSDNQFDLFLKTKTDSTYRVFVQGASTTVGFPYYHGGAFPRMLKHRLSQTFPEKNIEVVNTGITAVNSYTLWDLTDRIIDQKPDLIIIYAGHNEYYGALGTGSSRSLGRQPTLVRTYLYLKDFRFFQLLENTMSSLINHEANPSKIGETTLMEVMAKEQRIPLQSESYQTGIDQFESNMDRILAKYKKNNIPVILSTLVSNEKDIKPFISDSLENEEELIHDLKNSSLSAATKKAQNNALAAYLLGQYYLEYHIDSAQKYLHLAKELDLLRFRAPDDINRTILRLGQKHDYPLVDMEKVFLTHSPKKVIGDELMMEHVHPNVQGYFLMADAFYEKMKKLNHVSNNWPTYISYDEAILDLPITAIDSIKGKYVTDNLKKSWPYNLKMAGSRALMPYSLENASYEEKMVLNLINNRSTWKEAMTQSYEMYKRKGDYKQALKVAQSLILEYPETAKLYRSAGEMCIKLNQPDKANYYFQKYAFLSDHQGLSISF</sequence>
<proteinExistence type="predicted"/>